<dbReference type="AlphaFoldDB" id="A0A418WW14"/>
<dbReference type="EMBL" id="QYUN01000003">
    <property type="protein sequence ID" value="RJF96847.1"/>
    <property type="molecule type" value="Genomic_DNA"/>
</dbReference>
<dbReference type="RefSeq" id="WP_119742984.1">
    <property type="nucleotide sequence ID" value="NZ_QYUN01000003.1"/>
</dbReference>
<proteinExistence type="predicted"/>
<comment type="caution">
    <text evidence="1">The sequence shown here is derived from an EMBL/GenBank/DDBJ whole genome shotgun (WGS) entry which is preliminary data.</text>
</comment>
<evidence type="ECO:0000313" key="2">
    <source>
        <dbReference type="Proteomes" id="UP000285190"/>
    </source>
</evidence>
<gene>
    <name evidence="1" type="ORF">D3870_20915</name>
</gene>
<evidence type="ECO:0000313" key="1">
    <source>
        <dbReference type="EMBL" id="RJF96847.1"/>
    </source>
</evidence>
<sequence>MTALIRLIRRVVIRWQIRSLDEQDASIVEARNHALKHLMEIRRERSIKEVELWLHESAPAQRAAA</sequence>
<accession>A0A418WW14</accession>
<dbReference type="Proteomes" id="UP000285190">
    <property type="component" value="Unassembled WGS sequence"/>
</dbReference>
<organism evidence="1 2">
    <name type="scientific">Noviherbaspirillum cavernae</name>
    <dbReference type="NCBI Taxonomy" id="2320862"/>
    <lineage>
        <taxon>Bacteria</taxon>
        <taxon>Pseudomonadati</taxon>
        <taxon>Pseudomonadota</taxon>
        <taxon>Betaproteobacteria</taxon>
        <taxon>Burkholderiales</taxon>
        <taxon>Oxalobacteraceae</taxon>
        <taxon>Noviherbaspirillum</taxon>
    </lineage>
</organism>
<reference evidence="1 2" key="1">
    <citation type="submission" date="2018-09" db="EMBL/GenBank/DDBJ databases">
        <authorList>
            <person name="Zhu H."/>
        </authorList>
    </citation>
    <scope>NUCLEOTIDE SEQUENCE [LARGE SCALE GENOMIC DNA]</scope>
    <source>
        <strain evidence="1 2">K2R10-39</strain>
    </source>
</reference>
<name>A0A418WW14_9BURK</name>
<keyword evidence="2" id="KW-1185">Reference proteome</keyword>
<dbReference type="OrthoDB" id="9985005at2"/>
<protein>
    <submittedName>
        <fullName evidence="1">Uncharacterized protein</fullName>
    </submittedName>
</protein>